<dbReference type="InterPro" id="IPR002155">
    <property type="entry name" value="Thiolase"/>
</dbReference>
<feature type="active site" description="Acyl-thioester intermediate" evidence="8">
    <location>
        <position position="88"/>
    </location>
</feature>
<evidence type="ECO:0000259" key="10">
    <source>
        <dbReference type="Pfam" id="PF00108"/>
    </source>
</evidence>
<dbReference type="AlphaFoldDB" id="A0A432VBD1"/>
<protein>
    <recommendedName>
        <fullName evidence="7">Beta-ketothiolase</fullName>
    </recommendedName>
</protein>
<dbReference type="Pfam" id="PF02803">
    <property type="entry name" value="Thiolase_C"/>
    <property type="match status" value="1"/>
</dbReference>
<keyword evidence="5 9" id="KW-0012">Acyltransferase</keyword>
<dbReference type="NCBIfam" id="TIGR01930">
    <property type="entry name" value="AcCoA-C-Actrans"/>
    <property type="match status" value="1"/>
</dbReference>
<comment type="similarity">
    <text evidence="2 9">Belongs to the thiolase-like superfamily. Thiolase family.</text>
</comment>
<evidence type="ECO:0000313" key="13">
    <source>
        <dbReference type="Proteomes" id="UP000281647"/>
    </source>
</evidence>
<gene>
    <name evidence="12" type="ORF">EET67_00800</name>
</gene>
<evidence type="ECO:0000256" key="6">
    <source>
        <dbReference type="ARBA" id="ARBA00037924"/>
    </source>
</evidence>
<accession>A0A432VBD1</accession>
<dbReference type="Proteomes" id="UP000281647">
    <property type="component" value="Unassembled WGS sequence"/>
</dbReference>
<evidence type="ECO:0000256" key="2">
    <source>
        <dbReference type="ARBA" id="ARBA00010982"/>
    </source>
</evidence>
<dbReference type="EMBL" id="RKST01000001">
    <property type="protein sequence ID" value="RUM99481.1"/>
    <property type="molecule type" value="Genomic_DNA"/>
</dbReference>
<dbReference type="Pfam" id="PF00108">
    <property type="entry name" value="Thiolase_N"/>
    <property type="match status" value="1"/>
</dbReference>
<dbReference type="InterPro" id="IPR020617">
    <property type="entry name" value="Thiolase_C"/>
</dbReference>
<dbReference type="InterPro" id="IPR020616">
    <property type="entry name" value="Thiolase_N"/>
</dbReference>
<dbReference type="InterPro" id="IPR020610">
    <property type="entry name" value="Thiolase_AS"/>
</dbReference>
<dbReference type="PANTHER" id="PTHR18919">
    <property type="entry name" value="ACETYL-COA C-ACYLTRANSFERASE"/>
    <property type="match status" value="1"/>
</dbReference>
<evidence type="ECO:0000256" key="1">
    <source>
        <dbReference type="ARBA" id="ARBA00004683"/>
    </source>
</evidence>
<dbReference type="RefSeq" id="WP_128625721.1">
    <property type="nucleotide sequence ID" value="NZ_RKST01000001.1"/>
</dbReference>
<dbReference type="GO" id="GO:0044281">
    <property type="term" value="P:small molecule metabolic process"/>
    <property type="evidence" value="ECO:0007669"/>
    <property type="project" value="UniProtKB-ARBA"/>
</dbReference>
<keyword evidence="4" id="KW-0583">PHB biosynthesis</keyword>
<reference evidence="12 13" key="1">
    <citation type="submission" date="2018-11" db="EMBL/GenBank/DDBJ databases">
        <title>Pseudaminobacter arsenicus sp. nov., an arsenic-resistant bacterium isolated from arsenic-rich aquifers.</title>
        <authorList>
            <person name="Mu Y."/>
        </authorList>
    </citation>
    <scope>NUCLEOTIDE SEQUENCE [LARGE SCALE GENOMIC DNA]</scope>
    <source>
        <strain evidence="12 13">CB3</strain>
    </source>
</reference>
<proteinExistence type="inferred from homology"/>
<dbReference type="SUPFAM" id="SSF53901">
    <property type="entry name" value="Thiolase-like"/>
    <property type="match status" value="2"/>
</dbReference>
<evidence type="ECO:0000256" key="8">
    <source>
        <dbReference type="PIRSR" id="PIRSR000429-1"/>
    </source>
</evidence>
<organism evidence="12 13">
    <name type="scientific">Borborobacter arsenicus</name>
    <dbReference type="NCBI Taxonomy" id="1851146"/>
    <lineage>
        <taxon>Bacteria</taxon>
        <taxon>Pseudomonadati</taxon>
        <taxon>Pseudomonadota</taxon>
        <taxon>Alphaproteobacteria</taxon>
        <taxon>Hyphomicrobiales</taxon>
        <taxon>Phyllobacteriaceae</taxon>
        <taxon>Borborobacter</taxon>
    </lineage>
</organism>
<dbReference type="PIRSF" id="PIRSF000429">
    <property type="entry name" value="Ac-CoA_Ac_transf"/>
    <property type="match status" value="1"/>
</dbReference>
<evidence type="ECO:0000256" key="4">
    <source>
        <dbReference type="ARBA" id="ARBA00022752"/>
    </source>
</evidence>
<dbReference type="CDD" id="cd00751">
    <property type="entry name" value="thiolase"/>
    <property type="match status" value="1"/>
</dbReference>
<dbReference type="PANTHER" id="PTHR18919:SF107">
    <property type="entry name" value="ACETYL-COA ACETYLTRANSFERASE, CYTOSOLIC"/>
    <property type="match status" value="1"/>
</dbReference>
<feature type="domain" description="Thiolase C-terminal" evidence="11">
    <location>
        <begin position="269"/>
        <end position="390"/>
    </location>
</feature>
<dbReference type="InterPro" id="IPR016039">
    <property type="entry name" value="Thiolase-like"/>
</dbReference>
<evidence type="ECO:0000259" key="11">
    <source>
        <dbReference type="Pfam" id="PF02803"/>
    </source>
</evidence>
<comment type="caution">
    <text evidence="12">The sequence shown here is derived from an EMBL/GenBank/DDBJ whole genome shotgun (WGS) entry which is preliminary data.</text>
</comment>
<evidence type="ECO:0000256" key="9">
    <source>
        <dbReference type="RuleBase" id="RU003557"/>
    </source>
</evidence>
<evidence type="ECO:0000313" key="12">
    <source>
        <dbReference type="EMBL" id="RUM99481.1"/>
    </source>
</evidence>
<dbReference type="PROSITE" id="PS00099">
    <property type="entry name" value="THIOLASE_3"/>
    <property type="match status" value="1"/>
</dbReference>
<dbReference type="GO" id="GO:0042619">
    <property type="term" value="P:poly-hydroxybutyrate biosynthetic process"/>
    <property type="evidence" value="ECO:0007669"/>
    <property type="project" value="UniProtKB-KW"/>
</dbReference>
<dbReference type="OrthoDB" id="9764638at2"/>
<evidence type="ECO:0000256" key="7">
    <source>
        <dbReference type="ARBA" id="ARBA00080155"/>
    </source>
</evidence>
<keyword evidence="3 9" id="KW-0808">Transferase</keyword>
<feature type="domain" description="Thiolase N-terminal" evidence="10">
    <location>
        <begin position="4"/>
        <end position="260"/>
    </location>
</feature>
<comment type="pathway">
    <text evidence="6">Metabolic intermediate biosynthesis; (R)-mevalonate biosynthesis; (R)-mevalonate from acetyl-CoA: step 1/3.</text>
</comment>
<dbReference type="InterPro" id="IPR020613">
    <property type="entry name" value="Thiolase_CS"/>
</dbReference>
<dbReference type="PROSITE" id="PS00737">
    <property type="entry name" value="THIOLASE_2"/>
    <property type="match status" value="1"/>
</dbReference>
<feature type="active site" description="Proton acceptor" evidence="8">
    <location>
        <position position="347"/>
    </location>
</feature>
<dbReference type="GO" id="GO:0003988">
    <property type="term" value="F:acetyl-CoA C-acyltransferase activity"/>
    <property type="evidence" value="ECO:0007669"/>
    <property type="project" value="UniProtKB-ARBA"/>
</dbReference>
<keyword evidence="13" id="KW-1185">Reference proteome</keyword>
<comment type="pathway">
    <text evidence="1">Biopolymer metabolism; poly-(R)-3-hydroxybutanoate biosynthesis.</text>
</comment>
<dbReference type="Gene3D" id="3.40.47.10">
    <property type="match status" value="2"/>
</dbReference>
<dbReference type="FunFam" id="3.40.47.10:FF:000010">
    <property type="entry name" value="Acetyl-CoA acetyltransferase (Thiolase)"/>
    <property type="match status" value="1"/>
</dbReference>
<evidence type="ECO:0000256" key="3">
    <source>
        <dbReference type="ARBA" id="ARBA00022679"/>
    </source>
</evidence>
<name>A0A432VBD1_9HYPH</name>
<feature type="active site" description="Proton acceptor" evidence="8">
    <location>
        <position position="377"/>
    </location>
</feature>
<evidence type="ECO:0000256" key="5">
    <source>
        <dbReference type="ARBA" id="ARBA00023315"/>
    </source>
</evidence>
<sequence length="391" mass="40740">MTEVFIAAAKRTPIGKLSGALTGVSATRLGAAVIEAIVRELNIDPGSIDDVMMGQVLTGGAGQNPARQSAIYAGLPTTIPAITLNQVCGAGQRSIHLAAQAIKCGDAGLIVAGGQDSMTEAPQVIYNTRNGQTDAPRMADTMIVDGLWDVFNDIHMGETVEQIAQRFQITRQEQDEFAAQSQAKTAKALAAGRFKDEIVPIIISDRKGERIVSEDEHPRPGVTVEKLAGMKPVFSKTGTITAGNSSGLNDGAAAVLVANEAKLKELKLEPAARVASYASVALDPIDMGLGPIHASELALKNAGWSVGDVDLFEINEAFAAQSIAVIRALGVDPHKVNPSGGAIALGHPLAGSGCRIVVTLIHEMMRRTAKRGLATLCIGGGQGVAICLERC</sequence>